<organism evidence="4 5">
    <name type="scientific">Lacisediminihabitans profunda</name>
    <dbReference type="NCBI Taxonomy" id="2594790"/>
    <lineage>
        <taxon>Bacteria</taxon>
        <taxon>Bacillati</taxon>
        <taxon>Actinomycetota</taxon>
        <taxon>Actinomycetes</taxon>
        <taxon>Micrococcales</taxon>
        <taxon>Microbacteriaceae</taxon>
        <taxon>Lacisediminihabitans</taxon>
    </lineage>
</organism>
<keyword evidence="2" id="KW-0479">Metal-binding</keyword>
<dbReference type="AlphaFoldDB" id="A0A5C8UPP3"/>
<dbReference type="EMBL" id="VRMG01000009">
    <property type="protein sequence ID" value="TXN29466.1"/>
    <property type="molecule type" value="Genomic_DNA"/>
</dbReference>
<dbReference type="GO" id="GO:0046872">
    <property type="term" value="F:metal ion binding"/>
    <property type="evidence" value="ECO:0007669"/>
    <property type="project" value="UniProtKB-KW"/>
</dbReference>
<name>A0A5C8UPP3_9MICO</name>
<reference evidence="4 5" key="1">
    <citation type="submission" date="2019-08" db="EMBL/GenBank/DDBJ databases">
        <title>Bacterial whole genome sequence for Glaciihabitans sp. CHu50b-6-2.</title>
        <authorList>
            <person name="Jin L."/>
        </authorList>
    </citation>
    <scope>NUCLEOTIDE SEQUENCE [LARGE SCALE GENOMIC DNA]</scope>
    <source>
        <strain evidence="4 5">CHu50b-6-2</strain>
    </source>
</reference>
<dbReference type="InterPro" id="IPR011234">
    <property type="entry name" value="Fumarylacetoacetase-like_C"/>
</dbReference>
<protein>
    <submittedName>
        <fullName evidence="4">Fumarylacetoacetate hydrolase family protein</fullName>
    </submittedName>
</protein>
<dbReference type="PANTHER" id="PTHR42796">
    <property type="entry name" value="FUMARYLACETOACETATE HYDROLASE DOMAIN-CONTAINING PROTEIN 2A-RELATED"/>
    <property type="match status" value="1"/>
</dbReference>
<dbReference type="InterPro" id="IPR051121">
    <property type="entry name" value="FAH"/>
</dbReference>
<keyword evidence="4" id="KW-0378">Hydrolase</keyword>
<sequence>MYYASYFHRGEPGVAEVRDGLLVPLAELTEISAKTSTDDLANARRLPSDAISLESVTLRPVVPNPRKIICVGLNYLDHVEEAKRDLPAYPVLFAKFASSLIGPDDAIILPPESEQVDYEGELAVVIGRPGRRISEDDALNHVLGYSVANDVTMRDYQYKTHQWLQGKAWDSSTPVGPFIRVASTVDMANAVIRTTLNGRVVQDSDLSHLIFSIPRLIAVISDFTALSPGDIILTGTPGGVGFRRDPQVFLRPGDSITVEIDGVGALTSGVRAEQASL</sequence>
<dbReference type="PANTHER" id="PTHR42796:SF4">
    <property type="entry name" value="FUMARYLACETOACETATE HYDROLASE DOMAIN-CONTAINING PROTEIN 2A"/>
    <property type="match status" value="1"/>
</dbReference>
<evidence type="ECO:0000259" key="3">
    <source>
        <dbReference type="Pfam" id="PF01557"/>
    </source>
</evidence>
<dbReference type="FunFam" id="3.90.850.10:FF:000002">
    <property type="entry name" value="2-hydroxyhepta-2,4-diene-1,7-dioate isomerase"/>
    <property type="match status" value="1"/>
</dbReference>
<evidence type="ECO:0000256" key="1">
    <source>
        <dbReference type="ARBA" id="ARBA00010211"/>
    </source>
</evidence>
<evidence type="ECO:0000313" key="5">
    <source>
        <dbReference type="Proteomes" id="UP000321379"/>
    </source>
</evidence>
<accession>A0A5C8UPP3</accession>
<evidence type="ECO:0000313" key="4">
    <source>
        <dbReference type="EMBL" id="TXN29466.1"/>
    </source>
</evidence>
<dbReference type="Gene3D" id="3.90.850.10">
    <property type="entry name" value="Fumarylacetoacetase-like, C-terminal domain"/>
    <property type="match status" value="1"/>
</dbReference>
<evidence type="ECO:0000256" key="2">
    <source>
        <dbReference type="ARBA" id="ARBA00022723"/>
    </source>
</evidence>
<comment type="caution">
    <text evidence="4">The sequence shown here is derived from an EMBL/GenBank/DDBJ whole genome shotgun (WGS) entry which is preliminary data.</text>
</comment>
<proteinExistence type="inferred from homology"/>
<dbReference type="Pfam" id="PF01557">
    <property type="entry name" value="FAA_hydrolase"/>
    <property type="match status" value="1"/>
</dbReference>
<dbReference type="GO" id="GO:0016853">
    <property type="term" value="F:isomerase activity"/>
    <property type="evidence" value="ECO:0007669"/>
    <property type="project" value="UniProtKB-ARBA"/>
</dbReference>
<gene>
    <name evidence="4" type="ORF">FVP33_14990</name>
</gene>
<keyword evidence="5" id="KW-1185">Reference proteome</keyword>
<comment type="similarity">
    <text evidence="1">Belongs to the FAH family.</text>
</comment>
<dbReference type="Proteomes" id="UP000321379">
    <property type="component" value="Unassembled WGS sequence"/>
</dbReference>
<dbReference type="RefSeq" id="WP_147784482.1">
    <property type="nucleotide sequence ID" value="NZ_VRMG01000009.1"/>
</dbReference>
<dbReference type="GO" id="GO:0016787">
    <property type="term" value="F:hydrolase activity"/>
    <property type="evidence" value="ECO:0007669"/>
    <property type="project" value="UniProtKB-KW"/>
</dbReference>
<dbReference type="InterPro" id="IPR036663">
    <property type="entry name" value="Fumarylacetoacetase_C_sf"/>
</dbReference>
<feature type="domain" description="Fumarylacetoacetase-like C-terminal" evidence="3">
    <location>
        <begin position="67"/>
        <end position="270"/>
    </location>
</feature>
<dbReference type="SUPFAM" id="SSF56529">
    <property type="entry name" value="FAH"/>
    <property type="match status" value="1"/>
</dbReference>
<dbReference type="GO" id="GO:0019752">
    <property type="term" value="P:carboxylic acid metabolic process"/>
    <property type="evidence" value="ECO:0007669"/>
    <property type="project" value="UniProtKB-ARBA"/>
</dbReference>